<gene>
    <name evidence="2" type="ORF">DXC78_06545</name>
</gene>
<evidence type="ECO:0000256" key="1">
    <source>
        <dbReference type="SAM" id="Coils"/>
    </source>
</evidence>
<dbReference type="EMBL" id="QUSK01000013">
    <property type="protein sequence ID" value="RGD76345.1"/>
    <property type="molecule type" value="Genomic_DNA"/>
</dbReference>
<reference evidence="2 3" key="1">
    <citation type="submission" date="2018-08" db="EMBL/GenBank/DDBJ databases">
        <title>A genome reference for cultivated species of the human gut microbiota.</title>
        <authorList>
            <person name="Zou Y."/>
            <person name="Xue W."/>
            <person name="Luo G."/>
        </authorList>
    </citation>
    <scope>NUCLEOTIDE SEQUENCE [LARGE SCALE GENOMIC DNA]</scope>
    <source>
        <strain evidence="2 3">TF08-11</strain>
    </source>
</reference>
<dbReference type="AlphaFoldDB" id="A0A3E3E4S4"/>
<keyword evidence="1" id="KW-0175">Coiled coil</keyword>
<proteinExistence type="predicted"/>
<name>A0A3E3E4S4_9FIRM</name>
<sequence length="238" mass="25558">MDKLNIERRSVTPIVDAMQYDAGRQAEFTLTEDMTNKYAEYSFKIGENRTVKGHCDISEDNVAFFVIPQNVTCKIGDYPGSITFYDSSELDNAISSFPFIVSVTKNPKQDGDVYETALTDMINATNAAVSAAESANTAASNADSKASAAEQAAKNANSKASAANNAAQSANSAASSAQNLIDQMNNILDKWGDADFSAVLNTISDLQDKTSTLEDKTTTLENWKNSVDGGNDDVMIEV</sequence>
<dbReference type="Proteomes" id="UP000260721">
    <property type="component" value="Unassembled WGS sequence"/>
</dbReference>
<evidence type="ECO:0000313" key="3">
    <source>
        <dbReference type="Proteomes" id="UP000260721"/>
    </source>
</evidence>
<dbReference type="RefSeq" id="WP_117446283.1">
    <property type="nucleotide sequence ID" value="NZ_QUSK01000013.1"/>
</dbReference>
<comment type="caution">
    <text evidence="2">The sequence shown here is derived from an EMBL/GenBank/DDBJ whole genome shotgun (WGS) entry which is preliminary data.</text>
</comment>
<evidence type="ECO:0008006" key="4">
    <source>
        <dbReference type="Google" id="ProtNLM"/>
    </source>
</evidence>
<evidence type="ECO:0000313" key="2">
    <source>
        <dbReference type="EMBL" id="RGD76345.1"/>
    </source>
</evidence>
<protein>
    <recommendedName>
        <fullName evidence="4">BppU N-terminal domain-containing protein</fullName>
    </recommendedName>
</protein>
<feature type="coiled-coil region" evidence="1">
    <location>
        <begin position="139"/>
        <end position="166"/>
    </location>
</feature>
<dbReference type="SUPFAM" id="SSF58104">
    <property type="entry name" value="Methyl-accepting chemotaxis protein (MCP) signaling domain"/>
    <property type="match status" value="1"/>
</dbReference>
<organism evidence="2 3">
    <name type="scientific">Faecalicoccus pleomorphus</name>
    <dbReference type="NCBI Taxonomy" id="1323"/>
    <lineage>
        <taxon>Bacteria</taxon>
        <taxon>Bacillati</taxon>
        <taxon>Bacillota</taxon>
        <taxon>Erysipelotrichia</taxon>
        <taxon>Erysipelotrichales</taxon>
        <taxon>Erysipelotrichaceae</taxon>
        <taxon>Faecalicoccus</taxon>
    </lineage>
</organism>
<accession>A0A3E3E4S4</accession>